<organism evidence="2 3">
    <name type="scientific">Leucocoprinus birnbaumii</name>
    <dbReference type="NCBI Taxonomy" id="56174"/>
    <lineage>
        <taxon>Eukaryota</taxon>
        <taxon>Fungi</taxon>
        <taxon>Dikarya</taxon>
        <taxon>Basidiomycota</taxon>
        <taxon>Agaricomycotina</taxon>
        <taxon>Agaricomycetes</taxon>
        <taxon>Agaricomycetidae</taxon>
        <taxon>Agaricales</taxon>
        <taxon>Agaricineae</taxon>
        <taxon>Agaricaceae</taxon>
        <taxon>Leucocoprinus</taxon>
    </lineage>
</organism>
<reference evidence="2" key="1">
    <citation type="submission" date="2022-07" db="EMBL/GenBank/DDBJ databases">
        <title>Genome Sequence of Leucocoprinus birnbaumii.</title>
        <authorList>
            <person name="Buettner E."/>
        </authorList>
    </citation>
    <scope>NUCLEOTIDE SEQUENCE</scope>
    <source>
        <strain evidence="2">VT141</strain>
    </source>
</reference>
<name>A0AAD5YPF3_9AGAR</name>
<protein>
    <submittedName>
        <fullName evidence="2">Uncharacterized protein</fullName>
    </submittedName>
</protein>
<dbReference type="AlphaFoldDB" id="A0AAD5YPF3"/>
<gene>
    <name evidence="2" type="ORF">NP233_g7091</name>
</gene>
<comment type="caution">
    <text evidence="2">The sequence shown here is derived from an EMBL/GenBank/DDBJ whole genome shotgun (WGS) entry which is preliminary data.</text>
</comment>
<feature type="region of interest" description="Disordered" evidence="1">
    <location>
        <begin position="105"/>
        <end position="127"/>
    </location>
</feature>
<dbReference type="Gene3D" id="3.30.420.40">
    <property type="match status" value="1"/>
</dbReference>
<keyword evidence="3" id="KW-1185">Reference proteome</keyword>
<evidence type="ECO:0000256" key="1">
    <source>
        <dbReference type="SAM" id="MobiDB-lite"/>
    </source>
</evidence>
<dbReference type="EMBL" id="JANIEX010000498">
    <property type="protein sequence ID" value="KAJ3566296.1"/>
    <property type="molecule type" value="Genomic_DNA"/>
</dbReference>
<dbReference type="Proteomes" id="UP001213000">
    <property type="component" value="Unassembled WGS sequence"/>
</dbReference>
<accession>A0AAD5YPF3</accession>
<dbReference type="SUPFAM" id="SSF53067">
    <property type="entry name" value="Actin-like ATPase domain"/>
    <property type="match status" value="1"/>
</dbReference>
<dbReference type="InterPro" id="IPR043129">
    <property type="entry name" value="ATPase_NBD"/>
</dbReference>
<sequence>MTSTPQIPNGAAEPSVELTSLPSVVGINFGNSYASIAVFTKEGLAECIANEDGEHQIACAISFYGEEMALRGPPVNDQPALVIQHPDLADTPAYKVTVLQPVPTPLRPGSTMPPNFNTPAASALPTP</sequence>
<proteinExistence type="predicted"/>
<evidence type="ECO:0000313" key="3">
    <source>
        <dbReference type="Proteomes" id="UP001213000"/>
    </source>
</evidence>
<evidence type="ECO:0000313" key="2">
    <source>
        <dbReference type="EMBL" id="KAJ3566296.1"/>
    </source>
</evidence>